<dbReference type="CDD" id="cd00717">
    <property type="entry name" value="URO-D"/>
    <property type="match status" value="1"/>
</dbReference>
<dbReference type="GO" id="GO:0005829">
    <property type="term" value="C:cytosol"/>
    <property type="evidence" value="ECO:0007669"/>
    <property type="project" value="TreeGrafter"/>
</dbReference>
<dbReference type="Pfam" id="PF01208">
    <property type="entry name" value="URO-D"/>
    <property type="match status" value="1"/>
</dbReference>
<reference evidence="9 10" key="1">
    <citation type="journal article" date="2011" name="Mol. Biol. Evol.">
        <title>Unity in variety--the pan-genome of the Chlamydiae.</title>
        <authorList>
            <person name="Collingro A."/>
            <person name="Tischler P."/>
            <person name="Weinmaier T."/>
            <person name="Penz T."/>
            <person name="Heinz E."/>
            <person name="Brunham R.C."/>
            <person name="Read T.D."/>
            <person name="Bavoil P.M."/>
            <person name="Sachse K."/>
            <person name="Kahane S."/>
            <person name="Friedman M.G."/>
            <person name="Rattei T."/>
            <person name="Myers G.S."/>
            <person name="Horn M."/>
        </authorList>
    </citation>
    <scope>NUCLEOTIDE SEQUENCE [LARGE SCALE GENOMIC DNA]</scope>
    <source>
        <strain evidence="10">ATCC VR-1471 / Z</strain>
    </source>
</reference>
<dbReference type="STRING" id="331113.SNE_A04200"/>
<dbReference type="eggNOG" id="COG0407">
    <property type="taxonomic scope" value="Bacteria"/>
</dbReference>
<dbReference type="PROSITE" id="PS00907">
    <property type="entry name" value="UROD_2"/>
    <property type="match status" value="1"/>
</dbReference>
<dbReference type="Gene3D" id="3.20.20.210">
    <property type="match status" value="1"/>
</dbReference>
<evidence type="ECO:0000256" key="1">
    <source>
        <dbReference type="ARBA" id="ARBA00004804"/>
    </source>
</evidence>
<dbReference type="GO" id="GO:0006782">
    <property type="term" value="P:protoporphyrinogen IX biosynthetic process"/>
    <property type="evidence" value="ECO:0007669"/>
    <property type="project" value="UniProtKB-UniPathway"/>
</dbReference>
<keyword evidence="6" id="KW-0627">Porphyrin biosynthesis</keyword>
<evidence type="ECO:0000313" key="10">
    <source>
        <dbReference type="Proteomes" id="UP000000496"/>
    </source>
</evidence>
<dbReference type="EMBL" id="FR872582">
    <property type="protein sequence ID" value="CCB88297.1"/>
    <property type="molecule type" value="Genomic_DNA"/>
</dbReference>
<comment type="similarity">
    <text evidence="2">Belongs to the uroporphyrinogen decarboxylase family.</text>
</comment>
<organism evidence="9 10">
    <name type="scientific">Simkania negevensis (strain ATCC VR-1471 / DSM 27360 / Z)</name>
    <dbReference type="NCBI Taxonomy" id="331113"/>
    <lineage>
        <taxon>Bacteria</taxon>
        <taxon>Pseudomonadati</taxon>
        <taxon>Chlamydiota</taxon>
        <taxon>Chlamydiia</taxon>
        <taxon>Parachlamydiales</taxon>
        <taxon>Simkaniaceae</taxon>
        <taxon>Simkania</taxon>
    </lineage>
</organism>
<dbReference type="InterPro" id="IPR038071">
    <property type="entry name" value="UROD/MetE-like_sf"/>
</dbReference>
<keyword evidence="4" id="KW-0210">Decarboxylase</keyword>
<evidence type="ECO:0000256" key="3">
    <source>
        <dbReference type="ARBA" id="ARBA00012288"/>
    </source>
</evidence>
<dbReference type="UniPathway" id="UPA00251">
    <property type="reaction ID" value="UER00321"/>
</dbReference>
<dbReference type="AlphaFoldDB" id="F8L6G3"/>
<feature type="domain" description="Uroporphyrinogen decarboxylase (URO-D)" evidence="8">
    <location>
        <begin position="107"/>
        <end position="123"/>
    </location>
</feature>
<gene>
    <name evidence="9" type="primary">hemE</name>
    <name evidence="9" type="ordered locus">SNE_A04200</name>
</gene>
<dbReference type="KEGG" id="sng:SNE_A04200"/>
<dbReference type="PANTHER" id="PTHR21091">
    <property type="entry name" value="METHYLTETRAHYDROFOLATE:HOMOCYSTEINE METHYLTRANSFERASE RELATED"/>
    <property type="match status" value="1"/>
</dbReference>
<proteinExistence type="inferred from homology"/>
<dbReference type="Proteomes" id="UP000000496">
    <property type="component" value="Chromosome gsn.131"/>
</dbReference>
<dbReference type="InterPro" id="IPR000257">
    <property type="entry name" value="Uroporphyrinogen_deCOase"/>
</dbReference>
<dbReference type="PANTHER" id="PTHR21091:SF169">
    <property type="entry name" value="UROPORPHYRINOGEN DECARBOXYLASE"/>
    <property type="match status" value="1"/>
</dbReference>
<sequence length="303" mass="33704">MRQAGRYLPEYQKLRQTHTLEQLFRCPEKIAEVTLQPLKRFPLDAAILFADILHILLPLGCDVTFPQTGGPQVSAPERLQEKDVVNTLDFVKSGIQLLKEELSVPLIGFCGGPFTVAHYLFEKKPEKMLHQDPKGFRQILEMITDASLAYLKMQIDAGVHAIQIFDSWAGTLPRAELEEFVLPTLKKLTGALNVPTLIFSRGSAFYVQEFLSVGADGISFDAGRPLAEIRKEVPKQIAVQGNLPPEFLYSPPDVIRKKTREHLASMQGDPGFIMNLGHGMLPDIPVENVQTFIETVTSSPSVA</sequence>
<evidence type="ECO:0000256" key="5">
    <source>
        <dbReference type="ARBA" id="ARBA00023239"/>
    </source>
</evidence>
<dbReference type="GO" id="GO:0004853">
    <property type="term" value="F:uroporphyrinogen decarboxylase activity"/>
    <property type="evidence" value="ECO:0007669"/>
    <property type="project" value="UniProtKB-UniRule"/>
</dbReference>
<protein>
    <recommendedName>
        <fullName evidence="3 7">Uroporphyrinogen decarboxylase</fullName>
        <ecNumber evidence="3 7">4.1.1.37</ecNumber>
    </recommendedName>
</protein>
<dbReference type="InterPro" id="IPR006361">
    <property type="entry name" value="Uroporphyrinogen_deCO2ase_HemE"/>
</dbReference>
<evidence type="ECO:0000259" key="8">
    <source>
        <dbReference type="PROSITE" id="PS00907"/>
    </source>
</evidence>
<dbReference type="NCBIfam" id="TIGR01464">
    <property type="entry name" value="hemE"/>
    <property type="match status" value="1"/>
</dbReference>
<dbReference type="HOGENOM" id="CLU_040933_0_0_0"/>
<comment type="pathway">
    <text evidence="1">Porphyrin-containing compound metabolism; protoporphyrin-IX biosynthesis; coproporphyrinogen-III from 5-aminolevulinate: step 4/4.</text>
</comment>
<evidence type="ECO:0000256" key="6">
    <source>
        <dbReference type="ARBA" id="ARBA00023244"/>
    </source>
</evidence>
<evidence type="ECO:0000256" key="7">
    <source>
        <dbReference type="NCBIfam" id="TIGR01464"/>
    </source>
</evidence>
<dbReference type="EC" id="4.1.1.37" evidence="3 7"/>
<name>F8L6G3_SIMNZ</name>
<evidence type="ECO:0000313" key="9">
    <source>
        <dbReference type="EMBL" id="CCB88297.1"/>
    </source>
</evidence>
<evidence type="ECO:0000256" key="2">
    <source>
        <dbReference type="ARBA" id="ARBA00009935"/>
    </source>
</evidence>
<accession>F8L6G3</accession>
<dbReference type="SUPFAM" id="SSF51726">
    <property type="entry name" value="UROD/MetE-like"/>
    <property type="match status" value="1"/>
</dbReference>
<keyword evidence="10" id="KW-1185">Reference proteome</keyword>
<evidence type="ECO:0000256" key="4">
    <source>
        <dbReference type="ARBA" id="ARBA00022793"/>
    </source>
</evidence>
<keyword evidence="5 9" id="KW-0456">Lyase</keyword>